<reference evidence="5" key="3">
    <citation type="submission" date="2025-09" db="UniProtKB">
        <authorList>
            <consortium name="Ensembl"/>
        </authorList>
    </citation>
    <scope>IDENTIFICATION</scope>
</reference>
<keyword evidence="2" id="KW-0677">Repeat</keyword>
<evidence type="ECO:0000313" key="6">
    <source>
        <dbReference type="Proteomes" id="UP000694680"/>
    </source>
</evidence>
<accession>A0A8C5DWU2</accession>
<protein>
    <submittedName>
        <fullName evidence="5">L-rhamnose-binding lectin SML-like</fullName>
    </submittedName>
</protein>
<name>A0A8C5DWU2_GOUWI</name>
<dbReference type="Proteomes" id="UP000694680">
    <property type="component" value="Chromosome 7"/>
</dbReference>
<feature type="signal peptide" evidence="3">
    <location>
        <begin position="1"/>
        <end position="28"/>
    </location>
</feature>
<dbReference type="Ensembl" id="ENSGWIT00000014402.1">
    <property type="protein sequence ID" value="ENSGWIP00000012946.1"/>
    <property type="gene ID" value="ENSGWIG00000007477.1"/>
</dbReference>
<dbReference type="RefSeq" id="XP_028309274.1">
    <property type="nucleotide sequence ID" value="XM_028453473.1"/>
</dbReference>
<feature type="chain" id="PRO_5034265326" evidence="3">
    <location>
        <begin position="29"/>
        <end position="238"/>
    </location>
</feature>
<keyword evidence="3" id="KW-0732">Signal</keyword>
<proteinExistence type="predicted"/>
<dbReference type="PANTHER" id="PTHR46780">
    <property type="entry name" value="PROTEIN EVA-1"/>
    <property type="match status" value="1"/>
</dbReference>
<evidence type="ECO:0000313" key="5">
    <source>
        <dbReference type="Ensembl" id="ENSGWIP00000012946.1"/>
    </source>
</evidence>
<gene>
    <name evidence="5" type="primary">LOC114467295</name>
</gene>
<evidence type="ECO:0000256" key="1">
    <source>
        <dbReference type="ARBA" id="ARBA00022734"/>
    </source>
</evidence>
<keyword evidence="1" id="KW-0430">Lectin</keyword>
<dbReference type="InterPro" id="IPR000922">
    <property type="entry name" value="Lectin_gal-bd_dom"/>
</dbReference>
<reference evidence="5" key="2">
    <citation type="submission" date="2025-08" db="UniProtKB">
        <authorList>
            <consortium name="Ensembl"/>
        </authorList>
    </citation>
    <scope>IDENTIFICATION</scope>
</reference>
<dbReference type="InterPro" id="IPR043159">
    <property type="entry name" value="Lectin_gal-bd_sf"/>
</dbReference>
<feature type="domain" description="SUEL-type lectin" evidence="4">
    <location>
        <begin position="132"/>
        <end position="219"/>
    </location>
</feature>
<sequence>MFISPTSDCNIMLSLAVISLLLISVASAERVVSCDLGNNVHRLSCEHGVILVKSSLYGRENTEICSEGRTVEELTDTQCSQNQTTDLIKNRCDGRKECEMTIDDVNVSDPCNETFKYVETNFLCITANVLVACEGSEVQLNCGRRRAIKVISAFYGRRDATTCAFKQSEEDVKECFNPTEKVAESCNEKSRCVISATQSVFGEACADTSNYLEVVYVCRRQRKRPSPISVFRKKNRKN</sequence>
<evidence type="ECO:0000256" key="2">
    <source>
        <dbReference type="ARBA" id="ARBA00022737"/>
    </source>
</evidence>
<dbReference type="AlphaFoldDB" id="A0A8C5DWU2"/>
<dbReference type="PROSITE" id="PS50228">
    <property type="entry name" value="SUEL_LECTIN"/>
    <property type="match status" value="2"/>
</dbReference>
<evidence type="ECO:0000259" key="4">
    <source>
        <dbReference type="PROSITE" id="PS50228"/>
    </source>
</evidence>
<dbReference type="CDD" id="cd22833">
    <property type="entry name" value="Gal_Rha_Lectin_CSL1-2_RBL_SML_rpt1"/>
    <property type="match status" value="1"/>
</dbReference>
<evidence type="ECO:0000256" key="3">
    <source>
        <dbReference type="SAM" id="SignalP"/>
    </source>
</evidence>
<keyword evidence="6" id="KW-1185">Reference proteome</keyword>
<dbReference type="OrthoDB" id="1100386at2759"/>
<dbReference type="Gene3D" id="2.60.120.740">
    <property type="match status" value="2"/>
</dbReference>
<dbReference type="GeneID" id="114467295"/>
<feature type="domain" description="SUEL-type lectin" evidence="4">
    <location>
        <begin position="43"/>
        <end position="125"/>
    </location>
</feature>
<organism evidence="5 6">
    <name type="scientific">Gouania willdenowi</name>
    <name type="common">Blunt-snouted clingfish</name>
    <name type="synonym">Lepadogaster willdenowi</name>
    <dbReference type="NCBI Taxonomy" id="441366"/>
    <lineage>
        <taxon>Eukaryota</taxon>
        <taxon>Metazoa</taxon>
        <taxon>Chordata</taxon>
        <taxon>Craniata</taxon>
        <taxon>Vertebrata</taxon>
        <taxon>Euteleostomi</taxon>
        <taxon>Actinopterygii</taxon>
        <taxon>Neopterygii</taxon>
        <taxon>Teleostei</taxon>
        <taxon>Neoteleostei</taxon>
        <taxon>Acanthomorphata</taxon>
        <taxon>Ovalentaria</taxon>
        <taxon>Blenniimorphae</taxon>
        <taxon>Blenniiformes</taxon>
        <taxon>Gobiesocoidei</taxon>
        <taxon>Gobiesocidae</taxon>
        <taxon>Gobiesocinae</taxon>
        <taxon>Gouania</taxon>
    </lineage>
</organism>
<reference evidence="5" key="1">
    <citation type="submission" date="2020-06" db="EMBL/GenBank/DDBJ databases">
        <authorList>
            <consortium name="Wellcome Sanger Institute Data Sharing"/>
        </authorList>
    </citation>
    <scope>NUCLEOTIDE SEQUENCE [LARGE SCALE GENOMIC DNA]</scope>
</reference>
<dbReference type="Pfam" id="PF02140">
    <property type="entry name" value="SUEL_Lectin"/>
    <property type="match status" value="2"/>
</dbReference>
<dbReference type="GO" id="GO:0030246">
    <property type="term" value="F:carbohydrate binding"/>
    <property type="evidence" value="ECO:0007669"/>
    <property type="project" value="UniProtKB-KW"/>
</dbReference>